<keyword evidence="3" id="KW-1185">Reference proteome</keyword>
<dbReference type="OrthoDB" id="2157530at2759"/>
<dbReference type="InterPro" id="IPR052895">
    <property type="entry name" value="HetReg/Transcr_Mod"/>
</dbReference>
<accession>A0A6A6P298</accession>
<gene>
    <name evidence="2" type="ORF">BDY21DRAFT_303029</name>
</gene>
<name>A0A6A6P298_9PEZI</name>
<dbReference type="EMBL" id="MU001679">
    <property type="protein sequence ID" value="KAF2457907.1"/>
    <property type="molecule type" value="Genomic_DNA"/>
</dbReference>
<proteinExistence type="predicted"/>
<reference evidence="2" key="1">
    <citation type="journal article" date="2020" name="Stud. Mycol.">
        <title>101 Dothideomycetes genomes: a test case for predicting lifestyles and emergence of pathogens.</title>
        <authorList>
            <person name="Haridas S."/>
            <person name="Albert R."/>
            <person name="Binder M."/>
            <person name="Bloem J."/>
            <person name="Labutti K."/>
            <person name="Salamov A."/>
            <person name="Andreopoulos B."/>
            <person name="Baker S."/>
            <person name="Barry K."/>
            <person name="Bills G."/>
            <person name="Bluhm B."/>
            <person name="Cannon C."/>
            <person name="Castanera R."/>
            <person name="Culley D."/>
            <person name="Daum C."/>
            <person name="Ezra D."/>
            <person name="Gonzalez J."/>
            <person name="Henrissat B."/>
            <person name="Kuo A."/>
            <person name="Liang C."/>
            <person name="Lipzen A."/>
            <person name="Lutzoni F."/>
            <person name="Magnuson J."/>
            <person name="Mondo S."/>
            <person name="Nolan M."/>
            <person name="Ohm R."/>
            <person name="Pangilinan J."/>
            <person name="Park H.-J."/>
            <person name="Ramirez L."/>
            <person name="Alfaro M."/>
            <person name="Sun H."/>
            <person name="Tritt A."/>
            <person name="Yoshinaga Y."/>
            <person name="Zwiers L.-H."/>
            <person name="Turgeon B."/>
            <person name="Goodwin S."/>
            <person name="Spatafora J."/>
            <person name="Crous P."/>
            <person name="Grigoriev I."/>
        </authorList>
    </citation>
    <scope>NUCLEOTIDE SEQUENCE</scope>
    <source>
        <strain evidence="2">ATCC 16933</strain>
    </source>
</reference>
<evidence type="ECO:0000313" key="3">
    <source>
        <dbReference type="Proteomes" id="UP000799766"/>
    </source>
</evidence>
<dbReference type="InterPro" id="IPR010730">
    <property type="entry name" value="HET"/>
</dbReference>
<evidence type="ECO:0000259" key="1">
    <source>
        <dbReference type="Pfam" id="PF06985"/>
    </source>
</evidence>
<dbReference type="AlphaFoldDB" id="A0A6A6P298"/>
<dbReference type="PANTHER" id="PTHR24148">
    <property type="entry name" value="ANKYRIN REPEAT DOMAIN-CONTAINING PROTEIN 39 HOMOLOG-RELATED"/>
    <property type="match status" value="1"/>
</dbReference>
<protein>
    <submittedName>
        <fullName evidence="2">Heterokaryon incompatibility protein-domain-containing protein</fullName>
    </submittedName>
</protein>
<feature type="domain" description="Heterokaryon incompatibility" evidence="1">
    <location>
        <begin position="45"/>
        <end position="186"/>
    </location>
</feature>
<evidence type="ECO:0000313" key="2">
    <source>
        <dbReference type="EMBL" id="KAF2457907.1"/>
    </source>
</evidence>
<dbReference type="PANTHER" id="PTHR24148:SF64">
    <property type="entry name" value="HETEROKARYON INCOMPATIBILITY DOMAIN-CONTAINING PROTEIN"/>
    <property type="match status" value="1"/>
</dbReference>
<dbReference type="Proteomes" id="UP000799766">
    <property type="component" value="Unassembled WGS sequence"/>
</dbReference>
<organism evidence="2 3">
    <name type="scientific">Lineolata rhizophorae</name>
    <dbReference type="NCBI Taxonomy" id="578093"/>
    <lineage>
        <taxon>Eukaryota</taxon>
        <taxon>Fungi</taxon>
        <taxon>Dikarya</taxon>
        <taxon>Ascomycota</taxon>
        <taxon>Pezizomycotina</taxon>
        <taxon>Dothideomycetes</taxon>
        <taxon>Dothideomycetes incertae sedis</taxon>
        <taxon>Lineolatales</taxon>
        <taxon>Lineolataceae</taxon>
        <taxon>Lineolata</taxon>
    </lineage>
</organism>
<sequence>MSYKYLPLRQNNQIRLVEIQPGRYDSETIYCTIIRRCRSDPSLKYEALSYTWGDASKLKRIIVKHSKDFYVTSNCYDALRQLRDPQEKRLIWIDAICINQKDDEERTQQVRVMGEIYKGASRVLVYLGEVDENSKRLFAYIARFEAEIDGVHTSWADLTDDDSILVETARAILRRPWFSRVWVIQEVYHGRGYTTVVCGPDSAHWGDFASCCMDLCKSGPGDFGHYSARLPTYVFTIGSSEDSALPLYELLCQTRFANATDPRDKFFGILSMATDQDDVASLANYDQSTTTIYTVIGLYLLRTTKLLLLQATRHQHSKFPGLASWIPDWSRNVDSDPFWNVRPDEVEAWLDEYEIDDPELRILECCKPNKAESDHFYHPVLSVTGFRLGRIKSLGARFDFESSSDACTDALKRVWESGGQEIDTPYIPPGFTSESFDSLGFYHAWSRGHGATDELNFEFVQEAMHDCRLFFSENNILGLAPSEAAPGDVICVIKGAADPCLLRRRLQGDWSLVSGECYYGDLFPVNALPQDLKMYLSSQKGIEFGDEEIFTLW</sequence>
<dbReference type="Pfam" id="PF06985">
    <property type="entry name" value="HET"/>
    <property type="match status" value="1"/>
</dbReference>